<reference evidence="5 7" key="1">
    <citation type="submission" date="2013-02" db="EMBL/GenBank/DDBJ databases">
        <title>The Genome Sequence of Enterococcus malodoratus ATCC_43197.</title>
        <authorList>
            <consortium name="The Broad Institute Genome Sequencing Platform"/>
            <consortium name="The Broad Institute Genome Sequencing Center for Infectious Disease"/>
            <person name="Earl A.M."/>
            <person name="Gilmore M.S."/>
            <person name="Lebreton F."/>
            <person name="Walker B."/>
            <person name="Young S.K."/>
            <person name="Zeng Q."/>
            <person name="Gargeya S."/>
            <person name="Fitzgerald M."/>
            <person name="Haas B."/>
            <person name="Abouelleil A."/>
            <person name="Alvarado L."/>
            <person name="Arachchi H.M."/>
            <person name="Berlin A.M."/>
            <person name="Chapman S.B."/>
            <person name="Dewar J."/>
            <person name="Goldberg J."/>
            <person name="Griggs A."/>
            <person name="Gujja S."/>
            <person name="Hansen M."/>
            <person name="Howarth C."/>
            <person name="Imamovic A."/>
            <person name="Larimer J."/>
            <person name="McCowan C."/>
            <person name="Murphy C."/>
            <person name="Neiman D."/>
            <person name="Pearson M."/>
            <person name="Priest M."/>
            <person name="Roberts A."/>
            <person name="Saif S."/>
            <person name="Shea T."/>
            <person name="Sisk P."/>
            <person name="Sykes S."/>
            <person name="Wortman J."/>
            <person name="Nusbaum C."/>
            <person name="Birren B."/>
        </authorList>
    </citation>
    <scope>NUCLEOTIDE SEQUENCE [LARGE SCALE GENOMIC DNA]</scope>
    <source>
        <strain evidence="5 7">ATCC 43197</strain>
    </source>
</reference>
<evidence type="ECO:0000256" key="1">
    <source>
        <dbReference type="SAM" id="Phobius"/>
    </source>
</evidence>
<dbReference type="STRING" id="71451.RV07_GL000722"/>
<dbReference type="NCBIfam" id="TIGR01167">
    <property type="entry name" value="LPXTG_anchor"/>
    <property type="match status" value="1"/>
</dbReference>
<feature type="domain" description="WxL Interacting Protein host binding" evidence="4">
    <location>
        <begin position="163"/>
        <end position="315"/>
    </location>
</feature>
<dbReference type="EMBL" id="AJAK01000032">
    <property type="protein sequence ID" value="EOH71521.1"/>
    <property type="molecule type" value="Genomic_DNA"/>
</dbReference>
<evidence type="ECO:0000313" key="6">
    <source>
        <dbReference type="EMBL" id="EOT69789.1"/>
    </source>
</evidence>
<evidence type="ECO:0000313" key="7">
    <source>
        <dbReference type="Proteomes" id="UP000013783"/>
    </source>
</evidence>
<proteinExistence type="predicted"/>
<keyword evidence="1" id="KW-0472">Membrane</keyword>
<comment type="caution">
    <text evidence="5">The sequence shown here is derived from an EMBL/GenBank/DDBJ whole genome shotgun (WGS) entry which is preliminary data.</text>
</comment>
<dbReference type="PATRIC" id="fig|1158601.3.peg.4438"/>
<dbReference type="Proteomes" id="UP000013783">
    <property type="component" value="Unassembled WGS sequence"/>
</dbReference>
<dbReference type="OrthoDB" id="2148359at2"/>
<evidence type="ECO:0000259" key="3">
    <source>
        <dbReference type="Pfam" id="PF06030"/>
    </source>
</evidence>
<dbReference type="InterPro" id="IPR010317">
    <property type="entry name" value="WxLIP_PGBD"/>
</dbReference>
<dbReference type="InterPro" id="IPR021759">
    <property type="entry name" value="WxLIP_HBD"/>
</dbReference>
<keyword evidence="1" id="KW-1133">Transmembrane helix</keyword>
<feature type="domain" description="WxL Interacting Protein peptidoglycan binding" evidence="3">
    <location>
        <begin position="31"/>
        <end position="150"/>
    </location>
</feature>
<protein>
    <submittedName>
        <fullName evidence="5">LPXTG-domain-containing protein cell wall anchor domain</fullName>
    </submittedName>
</protein>
<dbReference type="Proteomes" id="UP000014148">
    <property type="component" value="Unassembled WGS sequence"/>
</dbReference>
<feature type="transmembrane region" description="Helical" evidence="1">
    <location>
        <begin position="326"/>
        <end position="347"/>
    </location>
</feature>
<reference evidence="6 8" key="2">
    <citation type="submission" date="2013-03" db="EMBL/GenBank/DDBJ databases">
        <title>The Genome Sequence of Enterococcus malodoratus ATCC_43197 (PacBio/Illumina hybrid assembly).</title>
        <authorList>
            <consortium name="The Broad Institute Genomics Platform"/>
            <consortium name="The Broad Institute Genome Sequencing Center for Infectious Disease"/>
            <person name="Earl A."/>
            <person name="Russ C."/>
            <person name="Gilmore M."/>
            <person name="Surin D."/>
            <person name="Walker B."/>
            <person name="Young S."/>
            <person name="Zeng Q."/>
            <person name="Gargeya S."/>
            <person name="Fitzgerald M."/>
            <person name="Haas B."/>
            <person name="Abouelleil A."/>
            <person name="Allen A.W."/>
            <person name="Alvarado L."/>
            <person name="Arachchi H.M."/>
            <person name="Berlin A.M."/>
            <person name="Chapman S.B."/>
            <person name="Gainer-Dewar J."/>
            <person name="Goldberg J."/>
            <person name="Griggs A."/>
            <person name="Gujja S."/>
            <person name="Hansen M."/>
            <person name="Howarth C."/>
            <person name="Imamovic A."/>
            <person name="Ireland A."/>
            <person name="Larimer J."/>
            <person name="McCowan C."/>
            <person name="Murphy C."/>
            <person name="Pearson M."/>
            <person name="Poon T.W."/>
            <person name="Priest M."/>
            <person name="Roberts A."/>
            <person name="Saif S."/>
            <person name="Shea T."/>
            <person name="Sisk P."/>
            <person name="Sykes S."/>
            <person name="Wortman J."/>
            <person name="Nusbaum C."/>
            <person name="Birren B."/>
        </authorList>
    </citation>
    <scope>NUCLEOTIDE SEQUENCE [LARGE SCALE GENOMIC DNA]</scope>
    <source>
        <strain evidence="6 8">ATCC 43197</strain>
    </source>
</reference>
<keyword evidence="8" id="KW-1185">Reference proteome</keyword>
<dbReference type="eggNOG" id="COG4072">
    <property type="taxonomic scope" value="Bacteria"/>
</dbReference>
<evidence type="ECO:0000313" key="5">
    <source>
        <dbReference type="EMBL" id="EOH71521.1"/>
    </source>
</evidence>
<keyword evidence="2" id="KW-0732">Signal</keyword>
<dbReference type="Pfam" id="PF06030">
    <property type="entry name" value="WxLIP_PGBD"/>
    <property type="match status" value="1"/>
</dbReference>
<feature type="chain" id="PRO_5004354815" evidence="2">
    <location>
        <begin position="27"/>
        <end position="360"/>
    </location>
</feature>
<evidence type="ECO:0000313" key="8">
    <source>
        <dbReference type="Proteomes" id="UP000014148"/>
    </source>
</evidence>
<dbReference type="EMBL" id="ASWA01000002">
    <property type="protein sequence ID" value="EOT69789.1"/>
    <property type="molecule type" value="Genomic_DNA"/>
</dbReference>
<feature type="signal peptide" evidence="2">
    <location>
        <begin position="1"/>
        <end position="26"/>
    </location>
</feature>
<evidence type="ECO:0000259" key="4">
    <source>
        <dbReference type="Pfam" id="PF11797"/>
    </source>
</evidence>
<dbReference type="AlphaFoldDB" id="R2QSE6"/>
<gene>
    <name evidence="6" type="ORF">I585_01258</name>
    <name evidence="5" type="ORF">UAI_04475</name>
</gene>
<dbReference type="Pfam" id="PF11797">
    <property type="entry name" value="WxLIP_HBD"/>
    <property type="match status" value="1"/>
</dbReference>
<accession>R2QSE6</accession>
<name>R2QSE6_9ENTE</name>
<evidence type="ECO:0000256" key="2">
    <source>
        <dbReference type="SAM" id="SignalP"/>
    </source>
</evidence>
<dbReference type="RefSeq" id="WP_010743241.1">
    <property type="nucleotide sequence ID" value="NZ_KB946253.1"/>
</dbReference>
<sequence>MKIKRILPFLLLIMLALFTQALISHASEFNFAVTPTIPENQIDKSKTYYDLAMTPGQQQTLETVLRNDTDKEVKVAMSTASATTNINGVVEYGKNAIKADKSLKYNLANYTELPKEVLLKPHTESIVKIKVTMPNETFDGVMAGGITFKEVKDTAQTDSSSDEKGLAIKNEYSFVVALLMRQSEKTVPANLVLNTVKPDQINARNVILSDLQNDRMTYINQVAVDAEITQKGDKQVLYSEHKDGLQIAPNSTFSLPVSLKGDPLKTGDYHIKIIAYGNKNTDGQFTRGKDVHYKDRWILEKDFTIDGTKAKELNKKDVSIKKDNTWIFVLIGILLLLLVLFILWFIWRKKKKDEEEQKEE</sequence>
<keyword evidence="1" id="KW-0812">Transmembrane</keyword>
<organism evidence="5 7">
    <name type="scientific">Enterococcus malodoratus ATCC 43197</name>
    <dbReference type="NCBI Taxonomy" id="1158601"/>
    <lineage>
        <taxon>Bacteria</taxon>
        <taxon>Bacillati</taxon>
        <taxon>Bacillota</taxon>
        <taxon>Bacilli</taxon>
        <taxon>Lactobacillales</taxon>
        <taxon>Enterococcaceae</taxon>
        <taxon>Enterococcus</taxon>
    </lineage>
</organism>